<proteinExistence type="predicted"/>
<dbReference type="PANTHER" id="PTHR38460:SF1">
    <property type="entry name" value="TAUTOMERASE YOLI-RELATED"/>
    <property type="match status" value="1"/>
</dbReference>
<dbReference type="SUPFAM" id="SSF55331">
    <property type="entry name" value="Tautomerase/MIF"/>
    <property type="match status" value="1"/>
</dbReference>
<dbReference type="InterPro" id="IPR014347">
    <property type="entry name" value="Tautomerase/MIF_sf"/>
</dbReference>
<accession>A0A2J9PMG1</accession>
<dbReference type="EMBL" id="NBTM02000001">
    <property type="protein sequence ID" value="PNL91180.1"/>
    <property type="molecule type" value="Genomic_DNA"/>
</dbReference>
<gene>
    <name evidence="1" type="ORF">A6J77_002600</name>
</gene>
<name>A0A2J9PMG1_9LACT</name>
<organism evidence="1 2">
    <name type="scientific">Aerococcus viridans</name>
    <dbReference type="NCBI Taxonomy" id="1377"/>
    <lineage>
        <taxon>Bacteria</taxon>
        <taxon>Bacillati</taxon>
        <taxon>Bacillota</taxon>
        <taxon>Bacilli</taxon>
        <taxon>Lactobacillales</taxon>
        <taxon>Aerococcaceae</taxon>
        <taxon>Aerococcus</taxon>
    </lineage>
</organism>
<evidence type="ECO:0000313" key="2">
    <source>
        <dbReference type="Proteomes" id="UP000192813"/>
    </source>
</evidence>
<dbReference type="Pfam" id="PF14552">
    <property type="entry name" value="Tautomerase_2"/>
    <property type="match status" value="1"/>
</dbReference>
<dbReference type="PANTHER" id="PTHR38460">
    <property type="entry name" value="TAUTOMERASE YOLI-RELATED"/>
    <property type="match status" value="1"/>
</dbReference>
<sequence length="127" mass="14388">MPLVRIDLLEGKSAEFKSQLGELVYESMLETIGIPEEDKFVVVNDLKAEELIFSTNYLGVDRTDGIVIIQITMNEGRTTEVKKALYKTVADKLNSQLDIRKEDVFINLVEVNKENWSFGNGIAQYAE</sequence>
<evidence type="ECO:0000313" key="1">
    <source>
        <dbReference type="EMBL" id="PNL91180.1"/>
    </source>
</evidence>
<dbReference type="AlphaFoldDB" id="A0A2J9PMG1"/>
<reference evidence="2" key="1">
    <citation type="submission" date="2017-12" db="EMBL/GenBank/DDBJ databases">
        <title>FDA dAtabase for Regulatory Grade micrObial Sequences (FDA-ARGOS): Supporting development and validation of Infectious Disease Dx tests.</title>
        <authorList>
            <person name="Hoffmann M."/>
            <person name="Allard M."/>
            <person name="Evans P."/>
            <person name="Brown E."/>
            <person name="Tallon L."/>
            <person name="Sadzewicz L."/>
            <person name="Sengamalay N."/>
            <person name="Ott S."/>
            <person name="Godinez A."/>
            <person name="Nagaraj S."/>
            <person name="Vavikolanu K."/>
            <person name="Aluvathingal J."/>
            <person name="Nadendla S."/>
            <person name="Sichtig H."/>
        </authorList>
    </citation>
    <scope>NUCLEOTIDE SEQUENCE [LARGE SCALE GENOMIC DNA]</scope>
    <source>
        <strain evidence="2">FDAARGOS_249</strain>
    </source>
</reference>
<dbReference type="Gene3D" id="3.30.429.10">
    <property type="entry name" value="Macrophage Migration Inhibitory Factor"/>
    <property type="match status" value="1"/>
</dbReference>
<comment type="caution">
    <text evidence="1">The sequence shown here is derived from an EMBL/GenBank/DDBJ whole genome shotgun (WGS) entry which is preliminary data.</text>
</comment>
<protein>
    <submittedName>
        <fullName evidence="1">Tautomerase family protein</fullName>
    </submittedName>
</protein>
<dbReference type="InterPro" id="IPR037479">
    <property type="entry name" value="Tauto_MSAD"/>
</dbReference>
<dbReference type="Proteomes" id="UP000192813">
    <property type="component" value="Unassembled WGS sequence"/>
</dbReference>
<dbReference type="RefSeq" id="WP_083068012.1">
    <property type="nucleotide sequence ID" value="NZ_NBTM02000001.1"/>
</dbReference>